<dbReference type="RefSeq" id="WP_257031602.1">
    <property type="nucleotide sequence ID" value="NZ_JACCAU010000001.1"/>
</dbReference>
<sequence length="119" mass="13323">MAELKQAAKIIIAIEADLAALIEIGIYYSVDRYSMYLVDCGGIESTRKKWALRIRHSIANPDRLVSTLLARNWIVDEATVDGSFSAVTLRRPKTQIRLRLDCSAEFAQQLRGQPSEEAA</sequence>
<name>A0A7Y9W374_9BURK</name>
<reference evidence="1 2" key="1">
    <citation type="submission" date="2020-07" db="EMBL/GenBank/DDBJ databases">
        <title>Exploring microbial biodiversity for novel pathways involved in the catabolism of aromatic compounds derived from lignin.</title>
        <authorList>
            <person name="Elkins J."/>
        </authorList>
    </citation>
    <scope>NUCLEOTIDE SEQUENCE [LARGE SCALE GENOMIC DNA]</scope>
    <source>
        <strain evidence="1 2">H2C3B</strain>
    </source>
</reference>
<dbReference type="EMBL" id="JACCAU010000001">
    <property type="protein sequence ID" value="NYH13452.1"/>
    <property type="molecule type" value="Genomic_DNA"/>
</dbReference>
<evidence type="ECO:0000313" key="1">
    <source>
        <dbReference type="EMBL" id="NYH13452.1"/>
    </source>
</evidence>
<gene>
    <name evidence="1" type="ORF">GGD41_000680</name>
</gene>
<protein>
    <submittedName>
        <fullName evidence="1">Uncharacterized protein</fullName>
    </submittedName>
</protein>
<comment type="caution">
    <text evidence="1">The sequence shown here is derived from an EMBL/GenBank/DDBJ whole genome shotgun (WGS) entry which is preliminary data.</text>
</comment>
<dbReference type="AlphaFoldDB" id="A0A7Y9W374"/>
<dbReference type="Proteomes" id="UP000572540">
    <property type="component" value="Unassembled WGS sequence"/>
</dbReference>
<evidence type="ECO:0000313" key="2">
    <source>
        <dbReference type="Proteomes" id="UP000572540"/>
    </source>
</evidence>
<accession>A0A7Y9W374</accession>
<organism evidence="1 2">
    <name type="scientific">Paraburkholderia bryophila</name>
    <dbReference type="NCBI Taxonomy" id="420952"/>
    <lineage>
        <taxon>Bacteria</taxon>
        <taxon>Pseudomonadati</taxon>
        <taxon>Pseudomonadota</taxon>
        <taxon>Betaproteobacteria</taxon>
        <taxon>Burkholderiales</taxon>
        <taxon>Burkholderiaceae</taxon>
        <taxon>Paraburkholderia</taxon>
    </lineage>
</organism>
<proteinExistence type="predicted"/>